<dbReference type="HOGENOM" id="CLU_152445_0_1_6"/>
<name>Q9P9V7_XYLFA</name>
<reference evidence="1 2" key="1">
    <citation type="journal article" date="2000" name="Nature">
        <title>The genome sequence of the plant pathogen Xylella fastidiosa.</title>
        <authorList>
            <person name="Simpson A.J."/>
            <person name="Reinach F.C."/>
            <person name="Arruda P."/>
            <person name="Abreu F.A."/>
            <person name="Acencio M."/>
            <person name="Alvarenga R."/>
            <person name="Alves L.M."/>
            <person name="Araya J.E."/>
            <person name="Baia G.S."/>
            <person name="Baptista C.S."/>
            <person name="Barros M.H."/>
            <person name="Bonaccorsi E.D."/>
            <person name="Bordin S."/>
            <person name="Bove J.M."/>
            <person name="Briones M.R."/>
            <person name="Bueno M.R."/>
            <person name="Camargo A.A."/>
            <person name="Camargo L.E."/>
            <person name="Carraro D.M."/>
            <person name="Carrer H."/>
            <person name="Colauto N.B."/>
            <person name="Colombo C."/>
            <person name="Costa F.F."/>
            <person name="Costa M.C."/>
            <person name="Costa-Neto C.M."/>
            <person name="Coutinho L.L."/>
            <person name="Cristofani M."/>
            <person name="Dias-Neto E."/>
            <person name="Docena C."/>
            <person name="El-Dorry H."/>
            <person name="Facincani A.P."/>
            <person name="Ferreira A.J."/>
            <person name="Ferreira V.C."/>
            <person name="Ferro J.A."/>
            <person name="Fraga J.S."/>
            <person name="Franca S.C."/>
            <person name="Franco M.C."/>
            <person name="Frohme M."/>
            <person name="Furlan L.R."/>
            <person name="Garnier M."/>
            <person name="Goldman G.H."/>
            <person name="Goldman M.H."/>
            <person name="Gomes S.L."/>
            <person name="Gruber A."/>
            <person name="Ho P.L."/>
            <person name="Hoheisel J.D."/>
            <person name="Junqueira M.L."/>
            <person name="Kemper E.L."/>
            <person name="Kitajima J.P."/>
            <person name="Krieger J.E."/>
            <person name="Kuramae E.E."/>
            <person name="Laigret F."/>
            <person name="Lambais M.R."/>
            <person name="Leite L.C."/>
            <person name="Lemos E.G."/>
            <person name="Lemos M.V."/>
            <person name="Lopes S.A."/>
            <person name="Lopes C.R."/>
            <person name="Machado J.A."/>
            <person name="Machado M.A."/>
            <person name="Madeira A.M."/>
            <person name="Madeira H.M."/>
            <person name="Marino C.L."/>
            <person name="Marques M.V."/>
            <person name="Martins E.A."/>
            <person name="Martins E.M."/>
            <person name="Matsukuma A.Y."/>
            <person name="Menck C.F."/>
            <person name="Miracca E.C."/>
            <person name="Miyaki C.Y."/>
            <person name="Monteriro-Vitorello C.B."/>
            <person name="Moon D.H."/>
            <person name="Nagai M.A."/>
            <person name="Nascimento A.L."/>
            <person name="Netto L.E."/>
            <person name="Nhani A.Jr."/>
            <person name="Nobrega F.G."/>
            <person name="Nunes L.R."/>
            <person name="Oliveira M.A."/>
            <person name="de Oliveira M.C."/>
            <person name="de Oliveira R.C."/>
            <person name="Palmieri D.A."/>
            <person name="Paris A."/>
            <person name="Peixoto B.R."/>
            <person name="Pereira G.A."/>
            <person name="Pereira H.A.Jr."/>
            <person name="Pesquero J.B."/>
            <person name="Quaggio R.B."/>
            <person name="Roberto P.G."/>
            <person name="Rodrigues V."/>
            <person name="de M Rosa A.J."/>
            <person name="de Rosa V.E.Jr."/>
            <person name="de Sa R.G."/>
            <person name="Santelli R.V."/>
            <person name="Sawasaki H.E."/>
            <person name="da Silva A.C."/>
            <person name="da Silva A.M."/>
            <person name="da Silva F.R."/>
            <person name="da Silva W.A.Jr."/>
            <person name="da Silveira J.F."/>
            <person name="Silvestri M.L."/>
            <person name="Siqueira W.J."/>
            <person name="de Souza A.A."/>
            <person name="de Souza A.P."/>
            <person name="Terenzi M.F."/>
            <person name="Truffi D."/>
            <person name="Tsai S.M."/>
            <person name="Tsuhako M.H."/>
            <person name="Vallada H."/>
            <person name="Van Sluys M.A."/>
            <person name="Verjovski-Almeida S."/>
            <person name="Vettore A.L."/>
            <person name="Zago M.A."/>
            <person name="Zatz M."/>
            <person name="Meidanis J."/>
            <person name="Setubal J.C."/>
        </authorList>
    </citation>
    <scope>NUCLEOTIDE SEQUENCE [LARGE SCALE GENOMIC DNA]</scope>
    <source>
        <strain evidence="1 2">9a5c</strain>
    </source>
</reference>
<evidence type="ECO:0008006" key="3">
    <source>
        <dbReference type="Google" id="ProtNLM"/>
    </source>
</evidence>
<dbReference type="KEGG" id="xfa:XF_2764"/>
<sequence length="113" mass="13050">MTLLQSNRLITVQCMIYTVKRLEEFSDWLKGLKDGLARQRLIKRLRKVQLGNFGDVQPVGEGVFEMREHFGPGWRMYYVQRGSFLIVMLGGGDKSTQQSDIRRAIELAKSLED</sequence>
<dbReference type="PIR" id="G82517">
    <property type="entry name" value="G82517"/>
</dbReference>
<dbReference type="InterPro" id="IPR014056">
    <property type="entry name" value="TypeIITA-like_toxin_pred"/>
</dbReference>
<dbReference type="PANTHER" id="PTHR41791:SF1">
    <property type="entry name" value="SSL7039 PROTEIN"/>
    <property type="match status" value="1"/>
</dbReference>
<dbReference type="Proteomes" id="UP000000812">
    <property type="component" value="Chromosome"/>
</dbReference>
<dbReference type="AlphaFoldDB" id="Q9P9V7"/>
<accession>Q9P9V7</accession>
<gene>
    <name evidence="1" type="ordered locus">XF_2764</name>
</gene>
<organism evidence="1 2">
    <name type="scientific">Xylella fastidiosa (strain 9a5c)</name>
    <dbReference type="NCBI Taxonomy" id="160492"/>
    <lineage>
        <taxon>Bacteria</taxon>
        <taxon>Pseudomonadati</taxon>
        <taxon>Pseudomonadota</taxon>
        <taxon>Gammaproteobacteria</taxon>
        <taxon>Lysobacterales</taxon>
        <taxon>Lysobacteraceae</taxon>
        <taxon>Xylella</taxon>
    </lineage>
</organism>
<evidence type="ECO:0000313" key="2">
    <source>
        <dbReference type="Proteomes" id="UP000000812"/>
    </source>
</evidence>
<proteinExistence type="predicted"/>
<dbReference type="InterPro" id="IPR009241">
    <property type="entry name" value="HigB-like"/>
</dbReference>
<dbReference type="PANTHER" id="PTHR41791">
    <property type="entry name" value="SSL7039 PROTEIN"/>
    <property type="match status" value="1"/>
</dbReference>
<dbReference type="STRING" id="160492.XF_2764"/>
<evidence type="ECO:0000313" key="1">
    <source>
        <dbReference type="EMBL" id="AAF85549.1"/>
    </source>
</evidence>
<dbReference type="Pfam" id="PF05973">
    <property type="entry name" value="Gp49"/>
    <property type="match status" value="1"/>
</dbReference>
<dbReference type="EMBL" id="AE003849">
    <property type="protein sequence ID" value="AAF85549.1"/>
    <property type="molecule type" value="Genomic_DNA"/>
</dbReference>
<dbReference type="eggNOG" id="COG3657">
    <property type="taxonomic scope" value="Bacteria"/>
</dbReference>
<dbReference type="NCBIfam" id="TIGR02683">
    <property type="entry name" value="upstrm_HI1419"/>
    <property type="match status" value="1"/>
</dbReference>
<protein>
    <recommendedName>
        <fullName evidence="3">Addiction module killer protein</fullName>
    </recommendedName>
</protein>
<dbReference type="PIRSF" id="PIRSF028744">
    <property type="entry name" value="Addict_mod_HI1419"/>
    <property type="match status" value="1"/>
</dbReference>